<comment type="caution">
    <text evidence="2">The sequence shown here is derived from an EMBL/GenBank/DDBJ whole genome shotgun (WGS) entry which is preliminary data.</text>
</comment>
<reference evidence="2 3" key="1">
    <citation type="submission" date="2016-06" db="EMBL/GenBank/DDBJ databases">
        <title>Living apart together: crosstalk between the core and supernumerary genomes in a fungal plant pathogen.</title>
        <authorList>
            <person name="Vanheule A."/>
            <person name="Audenaert K."/>
            <person name="Warris S."/>
            <person name="Van De Geest H."/>
            <person name="Schijlen E."/>
            <person name="Hofte M."/>
            <person name="De Saeger S."/>
            <person name="Haesaert G."/>
            <person name="Waalwijk C."/>
            <person name="Van Der Lee T."/>
        </authorList>
    </citation>
    <scope>NUCLEOTIDE SEQUENCE [LARGE SCALE GENOMIC DNA]</scope>
    <source>
        <strain evidence="2 3">2516</strain>
    </source>
</reference>
<protein>
    <recommendedName>
        <fullName evidence="4">F-box domain-containing protein</fullName>
    </recommendedName>
</protein>
<evidence type="ECO:0000256" key="1">
    <source>
        <dbReference type="SAM" id="MobiDB-lite"/>
    </source>
</evidence>
<keyword evidence="3" id="KW-1185">Reference proteome</keyword>
<organism evidence="2 3">
    <name type="scientific">Fusarium poae</name>
    <dbReference type="NCBI Taxonomy" id="36050"/>
    <lineage>
        <taxon>Eukaryota</taxon>
        <taxon>Fungi</taxon>
        <taxon>Dikarya</taxon>
        <taxon>Ascomycota</taxon>
        <taxon>Pezizomycotina</taxon>
        <taxon>Sordariomycetes</taxon>
        <taxon>Hypocreomycetidae</taxon>
        <taxon>Hypocreales</taxon>
        <taxon>Nectriaceae</taxon>
        <taxon>Fusarium</taxon>
    </lineage>
</organism>
<dbReference type="OMA" id="PNTSECK"/>
<accession>A0A1B8ARR4</accession>
<proteinExistence type="predicted"/>
<feature type="region of interest" description="Disordered" evidence="1">
    <location>
        <begin position="94"/>
        <end position="119"/>
    </location>
</feature>
<evidence type="ECO:0000313" key="2">
    <source>
        <dbReference type="EMBL" id="OBS23044.1"/>
    </source>
</evidence>
<evidence type="ECO:0000313" key="3">
    <source>
        <dbReference type="Proteomes" id="UP000091967"/>
    </source>
</evidence>
<name>A0A1B8ARR4_FUSPO</name>
<gene>
    <name evidence="2" type="ORF">FPOA_09362</name>
</gene>
<evidence type="ECO:0008006" key="4">
    <source>
        <dbReference type="Google" id="ProtNLM"/>
    </source>
</evidence>
<dbReference type="AlphaFoldDB" id="A0A1B8ARR4"/>
<feature type="compositionally biased region" description="Acidic residues" evidence="1">
    <location>
        <begin position="102"/>
        <end position="115"/>
    </location>
</feature>
<sequence length="366" mass="42426">MNPSSVPVPVPPGSSQPQGRLEGLPFEMLGYIFECSQPDDTVALGLCSRYLWGTFIKWAQNRDLIWTNTYSFARTPIMHASSWLKTLPPYGYDMYPNARPEETEEEEQQEEEVSEPETRQVTQATILFDNFILRSHQAPFPCDYIKSFDNVIATADIPGHLHESMRSCLPTMTIQEGSQWLLRNVTNNEYIRMEKVVTDEGEETVSHVGNSWLTLDMLLIWLITWKGDDKAVPWSWKELERYVGSNIDDMMYAMINVFNHRPGTDYVWPIWRGNWAGHSLEVVTDRKLDEVWIDRTSEIETLALKIAPTMYVMALQHGTAKARRYWEIVLDLQGYVHDEERDGVTHKIIHAGAMRKHSDYTCYCHR</sequence>
<dbReference type="EMBL" id="LYXU01000003">
    <property type="protein sequence ID" value="OBS23044.1"/>
    <property type="molecule type" value="Genomic_DNA"/>
</dbReference>
<dbReference type="Proteomes" id="UP000091967">
    <property type="component" value="Unassembled WGS sequence"/>
</dbReference>
<dbReference type="OrthoDB" id="2588098at2759"/>